<name>A0ABT9XLB3_9BACL</name>
<gene>
    <name evidence="2" type="ORF">J2S03_002962</name>
</gene>
<sequence length="130" mass="14723">MAIANCKRCGKIYNRVRRDICPQCIAEEDEAFHLVRTYLRENRDATIEDVVEETGVPMELIISMIQDGRLILRDNPNIFYACEHCGQPTQSGRFCAACSRELSTALQKAGEGLRQRMGGDKTSRGYFSRS</sequence>
<proteinExistence type="predicted"/>
<dbReference type="NCBIfam" id="TIGR03826">
    <property type="entry name" value="YvyF"/>
    <property type="match status" value="1"/>
</dbReference>
<keyword evidence="2" id="KW-0282">Flagellum</keyword>
<keyword evidence="2" id="KW-0969">Cilium</keyword>
<dbReference type="RefSeq" id="WP_274454434.1">
    <property type="nucleotide sequence ID" value="NZ_CP067097.1"/>
</dbReference>
<protein>
    <submittedName>
        <fullName evidence="2">Flagellar operon protein (TIGR03826 family)</fullName>
    </submittedName>
</protein>
<evidence type="ECO:0000313" key="2">
    <source>
        <dbReference type="EMBL" id="MDQ0191094.1"/>
    </source>
</evidence>
<keyword evidence="2" id="KW-0966">Cell projection</keyword>
<accession>A0ABT9XLB3</accession>
<dbReference type="EMBL" id="JAUSTP010000031">
    <property type="protein sequence ID" value="MDQ0191094.1"/>
    <property type="molecule type" value="Genomic_DNA"/>
</dbReference>
<comment type="caution">
    <text evidence="2">The sequence shown here is derived from an EMBL/GenBank/DDBJ whole genome shotgun (WGS) entry which is preliminary data.</text>
</comment>
<reference evidence="2 3" key="1">
    <citation type="submission" date="2023-07" db="EMBL/GenBank/DDBJ databases">
        <title>Genomic Encyclopedia of Type Strains, Phase IV (KMG-IV): sequencing the most valuable type-strain genomes for metagenomic binning, comparative biology and taxonomic classification.</title>
        <authorList>
            <person name="Goeker M."/>
        </authorList>
    </citation>
    <scope>NUCLEOTIDE SEQUENCE [LARGE SCALE GENOMIC DNA]</scope>
    <source>
        <strain evidence="2 3">DSM 4006</strain>
    </source>
</reference>
<feature type="compositionally biased region" description="Basic and acidic residues" evidence="1">
    <location>
        <begin position="111"/>
        <end position="123"/>
    </location>
</feature>
<dbReference type="Proteomes" id="UP001232973">
    <property type="component" value="Unassembled WGS sequence"/>
</dbReference>
<keyword evidence="3" id="KW-1185">Reference proteome</keyword>
<evidence type="ECO:0000313" key="3">
    <source>
        <dbReference type="Proteomes" id="UP001232973"/>
    </source>
</evidence>
<evidence type="ECO:0000256" key="1">
    <source>
        <dbReference type="SAM" id="MobiDB-lite"/>
    </source>
</evidence>
<organism evidence="2 3">
    <name type="scientific">Alicyclobacillus cycloheptanicus</name>
    <dbReference type="NCBI Taxonomy" id="1457"/>
    <lineage>
        <taxon>Bacteria</taxon>
        <taxon>Bacillati</taxon>
        <taxon>Bacillota</taxon>
        <taxon>Bacilli</taxon>
        <taxon>Bacillales</taxon>
        <taxon>Alicyclobacillaceae</taxon>
        <taxon>Alicyclobacillus</taxon>
    </lineage>
</organism>
<feature type="region of interest" description="Disordered" evidence="1">
    <location>
        <begin position="110"/>
        <end position="130"/>
    </location>
</feature>
<dbReference type="InterPro" id="IPR022258">
    <property type="entry name" value="Flagellar_operon_YvyF"/>
</dbReference>